<dbReference type="Gene3D" id="3.40.50.2300">
    <property type="match status" value="1"/>
</dbReference>
<evidence type="ECO:0000313" key="9">
    <source>
        <dbReference type="EMBL" id="MXR67355.1"/>
    </source>
</evidence>
<evidence type="ECO:0000256" key="5">
    <source>
        <dbReference type="ARBA" id="ARBA00023163"/>
    </source>
</evidence>
<dbReference type="SMART" id="SM00421">
    <property type="entry name" value="HTH_LUXR"/>
    <property type="match status" value="1"/>
</dbReference>
<keyword evidence="4" id="KW-0238">DNA-binding</keyword>
<protein>
    <submittedName>
        <fullName evidence="9">Response regulator</fullName>
    </submittedName>
</protein>
<dbReference type="PROSITE" id="PS50110">
    <property type="entry name" value="RESPONSE_REGULATORY"/>
    <property type="match status" value="1"/>
</dbReference>
<dbReference type="PANTHER" id="PTHR44688:SF16">
    <property type="entry name" value="DNA-BINDING TRANSCRIPTIONAL ACTIVATOR DEVR_DOSR"/>
    <property type="match status" value="1"/>
</dbReference>
<accession>A0A6L7HT45</accession>
<dbReference type="PANTHER" id="PTHR44688">
    <property type="entry name" value="DNA-BINDING TRANSCRIPTIONAL ACTIVATOR DEVR_DOSR"/>
    <property type="match status" value="1"/>
</dbReference>
<dbReference type="SUPFAM" id="SSF46894">
    <property type="entry name" value="C-terminal effector domain of the bipartite response regulators"/>
    <property type="match status" value="1"/>
</dbReference>
<evidence type="ECO:0000313" key="10">
    <source>
        <dbReference type="Proteomes" id="UP000474778"/>
    </source>
</evidence>
<dbReference type="InterPro" id="IPR001789">
    <property type="entry name" value="Sig_transdc_resp-reg_receiver"/>
</dbReference>
<dbReference type="FunFam" id="3.40.50.2300:FF:000018">
    <property type="entry name" value="DNA-binding transcriptional regulator NtrC"/>
    <property type="match status" value="1"/>
</dbReference>
<dbReference type="Pfam" id="PF00072">
    <property type="entry name" value="Response_reg"/>
    <property type="match status" value="1"/>
</dbReference>
<name>A0A6L7HT45_9GAMM</name>
<feature type="modified residue" description="4-aspartylphosphate" evidence="6">
    <location>
        <position position="52"/>
    </location>
</feature>
<dbReference type="AlphaFoldDB" id="A0A6L7HT45"/>
<dbReference type="InterPro" id="IPR011006">
    <property type="entry name" value="CheY-like_superfamily"/>
</dbReference>
<proteinExistence type="predicted"/>
<dbReference type="InterPro" id="IPR016032">
    <property type="entry name" value="Sig_transdc_resp-reg_C-effctor"/>
</dbReference>
<reference evidence="9 10" key="1">
    <citation type="submission" date="2019-12" db="EMBL/GenBank/DDBJ databases">
        <title>Shewanella insulae sp. nov., isolated from a tidal flat.</title>
        <authorList>
            <person name="Yoon J.-H."/>
        </authorList>
    </citation>
    <scope>NUCLEOTIDE SEQUENCE [LARGE SCALE GENOMIC DNA]</scope>
    <source>
        <strain evidence="9 10">JBTF-M18</strain>
    </source>
</reference>
<evidence type="ECO:0000256" key="3">
    <source>
        <dbReference type="ARBA" id="ARBA00023015"/>
    </source>
</evidence>
<comment type="caution">
    <text evidence="9">The sequence shown here is derived from an EMBL/GenBank/DDBJ whole genome shotgun (WGS) entry which is preliminary data.</text>
</comment>
<dbReference type="RefSeq" id="WP_160793353.1">
    <property type="nucleotide sequence ID" value="NZ_WRPA01000001.1"/>
</dbReference>
<dbReference type="GO" id="GO:0003677">
    <property type="term" value="F:DNA binding"/>
    <property type="evidence" value="ECO:0007669"/>
    <property type="project" value="UniProtKB-KW"/>
</dbReference>
<dbReference type="GO" id="GO:0000160">
    <property type="term" value="P:phosphorelay signal transduction system"/>
    <property type="evidence" value="ECO:0007669"/>
    <property type="project" value="UniProtKB-KW"/>
</dbReference>
<dbReference type="CDD" id="cd06170">
    <property type="entry name" value="LuxR_C_like"/>
    <property type="match status" value="1"/>
</dbReference>
<dbReference type="SMART" id="SM00448">
    <property type="entry name" value="REC"/>
    <property type="match status" value="1"/>
</dbReference>
<dbReference type="GO" id="GO:0006355">
    <property type="term" value="P:regulation of DNA-templated transcription"/>
    <property type="evidence" value="ECO:0007669"/>
    <property type="project" value="InterPro"/>
</dbReference>
<evidence type="ECO:0000259" key="8">
    <source>
        <dbReference type="PROSITE" id="PS50110"/>
    </source>
</evidence>
<gene>
    <name evidence="9" type="ORF">GNT65_01465</name>
</gene>
<dbReference type="EMBL" id="WRPA01000001">
    <property type="protein sequence ID" value="MXR67355.1"/>
    <property type="molecule type" value="Genomic_DNA"/>
</dbReference>
<keyword evidence="3" id="KW-0805">Transcription regulation</keyword>
<evidence type="ECO:0000256" key="1">
    <source>
        <dbReference type="ARBA" id="ARBA00022553"/>
    </source>
</evidence>
<dbReference type="InterPro" id="IPR000792">
    <property type="entry name" value="Tscrpt_reg_LuxR_C"/>
</dbReference>
<evidence type="ECO:0000259" key="7">
    <source>
        <dbReference type="PROSITE" id="PS50043"/>
    </source>
</evidence>
<sequence>MSRLYLVDDDQDVLDSLNWMLEGMGYKPETFLSADSFLAKVDLKQAGVAILDIQMPGIDGLELLRRIHQQESPLSVIMLTGHGTISMAVQAIQEGAMDFLEKPADGDKLLSLLKKASETTEDAFKRQQLKLSIIQRLALLTPREQEVMTYVLAGKLNKIIAAELNVAQRTVELHRQKVMQKMQVNNVAELAYLMAITKP</sequence>
<dbReference type="PROSITE" id="PS50043">
    <property type="entry name" value="HTH_LUXR_2"/>
    <property type="match status" value="1"/>
</dbReference>
<feature type="domain" description="Response regulatory" evidence="8">
    <location>
        <begin position="3"/>
        <end position="117"/>
    </location>
</feature>
<dbReference type="InterPro" id="IPR036388">
    <property type="entry name" value="WH-like_DNA-bd_sf"/>
</dbReference>
<dbReference type="Gene3D" id="1.10.10.10">
    <property type="entry name" value="Winged helix-like DNA-binding domain superfamily/Winged helix DNA-binding domain"/>
    <property type="match status" value="1"/>
</dbReference>
<evidence type="ECO:0000256" key="6">
    <source>
        <dbReference type="PROSITE-ProRule" id="PRU00169"/>
    </source>
</evidence>
<keyword evidence="10" id="KW-1185">Reference proteome</keyword>
<keyword evidence="5" id="KW-0804">Transcription</keyword>
<evidence type="ECO:0000256" key="2">
    <source>
        <dbReference type="ARBA" id="ARBA00023012"/>
    </source>
</evidence>
<dbReference type="Proteomes" id="UP000474778">
    <property type="component" value="Unassembled WGS sequence"/>
</dbReference>
<keyword evidence="1 6" id="KW-0597">Phosphoprotein</keyword>
<dbReference type="Pfam" id="PF00196">
    <property type="entry name" value="GerE"/>
    <property type="match status" value="1"/>
</dbReference>
<dbReference type="SUPFAM" id="SSF52172">
    <property type="entry name" value="CheY-like"/>
    <property type="match status" value="1"/>
</dbReference>
<keyword evidence="2" id="KW-0902">Two-component regulatory system</keyword>
<feature type="domain" description="HTH luxR-type" evidence="7">
    <location>
        <begin position="133"/>
        <end position="198"/>
    </location>
</feature>
<dbReference type="PRINTS" id="PR00038">
    <property type="entry name" value="HTHLUXR"/>
</dbReference>
<organism evidence="9 10">
    <name type="scientific">Shewanella insulae</name>
    <dbReference type="NCBI Taxonomy" id="2681496"/>
    <lineage>
        <taxon>Bacteria</taxon>
        <taxon>Pseudomonadati</taxon>
        <taxon>Pseudomonadota</taxon>
        <taxon>Gammaproteobacteria</taxon>
        <taxon>Alteromonadales</taxon>
        <taxon>Shewanellaceae</taxon>
        <taxon>Shewanella</taxon>
    </lineage>
</organism>
<evidence type="ECO:0000256" key="4">
    <source>
        <dbReference type="ARBA" id="ARBA00023125"/>
    </source>
</evidence>